<organism evidence="3 4">
    <name type="scientific">Vespula maculifrons</name>
    <name type="common">Eastern yellow jacket</name>
    <name type="synonym">Wasp</name>
    <dbReference type="NCBI Taxonomy" id="7453"/>
    <lineage>
        <taxon>Eukaryota</taxon>
        <taxon>Metazoa</taxon>
        <taxon>Ecdysozoa</taxon>
        <taxon>Arthropoda</taxon>
        <taxon>Hexapoda</taxon>
        <taxon>Insecta</taxon>
        <taxon>Pterygota</taxon>
        <taxon>Neoptera</taxon>
        <taxon>Endopterygota</taxon>
        <taxon>Hymenoptera</taxon>
        <taxon>Apocrita</taxon>
        <taxon>Aculeata</taxon>
        <taxon>Vespoidea</taxon>
        <taxon>Vespidae</taxon>
        <taxon>Vespinae</taxon>
        <taxon>Vespula</taxon>
    </lineage>
</organism>
<protein>
    <recommendedName>
        <fullName evidence="2">Shavenoid isoform B-like N-terminal domain-containing protein</fullName>
    </recommendedName>
</protein>
<feature type="signal peptide" evidence="1">
    <location>
        <begin position="1"/>
        <end position="25"/>
    </location>
</feature>
<evidence type="ECO:0000259" key="2">
    <source>
        <dbReference type="Pfam" id="PF23328"/>
    </source>
</evidence>
<dbReference type="InterPro" id="IPR057507">
    <property type="entry name" value="Sha_B-like_N"/>
</dbReference>
<evidence type="ECO:0000313" key="4">
    <source>
        <dbReference type="Proteomes" id="UP001607303"/>
    </source>
</evidence>
<evidence type="ECO:0000256" key="1">
    <source>
        <dbReference type="SAM" id="SignalP"/>
    </source>
</evidence>
<dbReference type="Proteomes" id="UP001607303">
    <property type="component" value="Unassembled WGS sequence"/>
</dbReference>
<gene>
    <name evidence="3" type="ORF">V1477_014737</name>
</gene>
<dbReference type="PANTHER" id="PTHR39387">
    <property type="entry name" value="SHAVENOID, ISOFORM B"/>
    <property type="match status" value="1"/>
</dbReference>
<keyword evidence="1" id="KW-0732">Signal</keyword>
<dbReference type="Pfam" id="PF23328">
    <property type="entry name" value="Sha_B_N"/>
    <property type="match status" value="1"/>
</dbReference>
<name>A0ABD2BIA4_VESMC</name>
<accession>A0ABD2BIA4</accession>
<feature type="domain" description="Shavenoid isoform B-like N-terminal" evidence="2">
    <location>
        <begin position="29"/>
        <end position="98"/>
    </location>
</feature>
<feature type="non-terminal residue" evidence="3">
    <location>
        <position position="1"/>
    </location>
</feature>
<evidence type="ECO:0000313" key="3">
    <source>
        <dbReference type="EMBL" id="KAL2732496.1"/>
    </source>
</evidence>
<keyword evidence="4" id="KW-1185">Reference proteome</keyword>
<proteinExistence type="predicted"/>
<sequence length="113" mass="12477">NAASKMRLLALVLTSLFNLLRFAHGQEFMVTRHSDGDIFTLEGSCTETCTVLSSGTARSLSSNPSTLTLPPFNTSCSCQCNNSLPIFREDLQICVNDIYGELESSDYIFKQNK</sequence>
<dbReference type="EMBL" id="JAYRBN010000075">
    <property type="protein sequence ID" value="KAL2732496.1"/>
    <property type="molecule type" value="Genomic_DNA"/>
</dbReference>
<reference evidence="3 4" key="1">
    <citation type="journal article" date="2024" name="Ann. Entomol. Soc. Am.">
        <title>Genomic analyses of the southern and eastern yellowjacket wasps (Hymenoptera: Vespidae) reveal evolutionary signatures of social life.</title>
        <authorList>
            <person name="Catto M.A."/>
            <person name="Caine P.B."/>
            <person name="Orr S.E."/>
            <person name="Hunt B.G."/>
            <person name="Goodisman M.A.D."/>
        </authorList>
    </citation>
    <scope>NUCLEOTIDE SEQUENCE [LARGE SCALE GENOMIC DNA]</scope>
    <source>
        <strain evidence="3">232</strain>
        <tissue evidence="3">Head and thorax</tissue>
    </source>
</reference>
<feature type="chain" id="PRO_5044805456" description="Shavenoid isoform B-like N-terminal domain-containing protein" evidence="1">
    <location>
        <begin position="26"/>
        <end position="113"/>
    </location>
</feature>
<dbReference type="AlphaFoldDB" id="A0ABD2BIA4"/>
<dbReference type="PANTHER" id="PTHR39387:SF1">
    <property type="entry name" value="SHAVENOID, ISOFORM B"/>
    <property type="match status" value="1"/>
</dbReference>
<comment type="caution">
    <text evidence="3">The sequence shown here is derived from an EMBL/GenBank/DDBJ whole genome shotgun (WGS) entry which is preliminary data.</text>
</comment>